<sequence>MELALSRTVYYKKKQSRKWKYITEKVGRPNVYADNILYHIGVKDKRRKYARCNNTNSAFFFY</sequence>
<reference evidence="2" key="1">
    <citation type="journal article" date="2019" name="Int. J. Syst. Evol. Microbiol.">
        <title>The Global Catalogue of Microorganisms (GCM) 10K type strain sequencing project: providing services to taxonomists for standard genome sequencing and annotation.</title>
        <authorList>
            <consortium name="The Broad Institute Genomics Platform"/>
            <consortium name="The Broad Institute Genome Sequencing Center for Infectious Disease"/>
            <person name="Wu L."/>
            <person name="Ma J."/>
        </authorList>
    </citation>
    <scope>NUCLEOTIDE SEQUENCE [LARGE SCALE GENOMIC DNA]</scope>
    <source>
        <strain evidence="2">CGMCC 1.7693</strain>
    </source>
</reference>
<gene>
    <name evidence="1" type="ORF">GCM10011346_32740</name>
</gene>
<proteinExistence type="predicted"/>
<comment type="caution">
    <text evidence="1">The sequence shown here is derived from an EMBL/GenBank/DDBJ whole genome shotgun (WGS) entry which is preliminary data.</text>
</comment>
<organism evidence="1 2">
    <name type="scientific">Oceanobacillus neutriphilus</name>
    <dbReference type="NCBI Taxonomy" id="531815"/>
    <lineage>
        <taxon>Bacteria</taxon>
        <taxon>Bacillati</taxon>
        <taxon>Bacillota</taxon>
        <taxon>Bacilli</taxon>
        <taxon>Bacillales</taxon>
        <taxon>Bacillaceae</taxon>
        <taxon>Oceanobacillus</taxon>
    </lineage>
</organism>
<dbReference type="EMBL" id="BMLW01000009">
    <property type="protein sequence ID" value="GGP13272.1"/>
    <property type="molecule type" value="Genomic_DNA"/>
</dbReference>
<dbReference type="Proteomes" id="UP000641206">
    <property type="component" value="Unassembled WGS sequence"/>
</dbReference>
<keyword evidence="2" id="KW-1185">Reference proteome</keyword>
<name>A0ABQ2NXU9_9BACI</name>
<protein>
    <submittedName>
        <fullName evidence="1">Uncharacterized protein</fullName>
    </submittedName>
</protein>
<evidence type="ECO:0000313" key="1">
    <source>
        <dbReference type="EMBL" id="GGP13272.1"/>
    </source>
</evidence>
<evidence type="ECO:0000313" key="2">
    <source>
        <dbReference type="Proteomes" id="UP000641206"/>
    </source>
</evidence>
<accession>A0ABQ2NXU9</accession>